<evidence type="ECO:0008006" key="3">
    <source>
        <dbReference type="Google" id="ProtNLM"/>
    </source>
</evidence>
<keyword evidence="1" id="KW-0413">Isomerase</keyword>
<dbReference type="GO" id="GO:0009982">
    <property type="term" value="F:pseudouridine synthase activity"/>
    <property type="evidence" value="ECO:0007669"/>
    <property type="project" value="InterPro"/>
</dbReference>
<feature type="non-terminal residue" evidence="2">
    <location>
        <position position="42"/>
    </location>
</feature>
<dbReference type="EMBL" id="LAZR01030507">
    <property type="protein sequence ID" value="KKL56402.1"/>
    <property type="molecule type" value="Genomic_DNA"/>
</dbReference>
<sequence>MIRAGNDGAETTLDRASRNIKLVVAYDGTGYHGWQRQGEGLA</sequence>
<accession>A0A0F9FZ55</accession>
<dbReference type="SUPFAM" id="SSF55120">
    <property type="entry name" value="Pseudouridine synthase"/>
    <property type="match status" value="1"/>
</dbReference>
<gene>
    <name evidence="2" type="ORF">LCGC14_2245790</name>
</gene>
<reference evidence="2" key="1">
    <citation type="journal article" date="2015" name="Nature">
        <title>Complex archaea that bridge the gap between prokaryotes and eukaryotes.</title>
        <authorList>
            <person name="Spang A."/>
            <person name="Saw J.H."/>
            <person name="Jorgensen S.L."/>
            <person name="Zaremba-Niedzwiedzka K."/>
            <person name="Martijn J."/>
            <person name="Lind A.E."/>
            <person name="van Eijk R."/>
            <person name="Schleper C."/>
            <person name="Guy L."/>
            <person name="Ettema T.J."/>
        </authorList>
    </citation>
    <scope>NUCLEOTIDE SEQUENCE</scope>
</reference>
<organism evidence="2">
    <name type="scientific">marine sediment metagenome</name>
    <dbReference type="NCBI Taxonomy" id="412755"/>
    <lineage>
        <taxon>unclassified sequences</taxon>
        <taxon>metagenomes</taxon>
        <taxon>ecological metagenomes</taxon>
    </lineage>
</organism>
<dbReference type="InterPro" id="IPR020103">
    <property type="entry name" value="PsdUridine_synth_cat_dom_sf"/>
</dbReference>
<evidence type="ECO:0000313" key="2">
    <source>
        <dbReference type="EMBL" id="KKL56402.1"/>
    </source>
</evidence>
<protein>
    <recommendedName>
        <fullName evidence="3">tRNA pseudouridine(38-40) synthase TruA</fullName>
    </recommendedName>
</protein>
<evidence type="ECO:0000256" key="1">
    <source>
        <dbReference type="ARBA" id="ARBA00023235"/>
    </source>
</evidence>
<dbReference type="GO" id="GO:0001522">
    <property type="term" value="P:pseudouridine synthesis"/>
    <property type="evidence" value="ECO:0007669"/>
    <property type="project" value="InterPro"/>
</dbReference>
<name>A0A0F9FZ55_9ZZZZ</name>
<dbReference type="GO" id="GO:0003723">
    <property type="term" value="F:RNA binding"/>
    <property type="evidence" value="ECO:0007669"/>
    <property type="project" value="InterPro"/>
</dbReference>
<comment type="caution">
    <text evidence="2">The sequence shown here is derived from an EMBL/GenBank/DDBJ whole genome shotgun (WGS) entry which is preliminary data.</text>
</comment>
<dbReference type="Gene3D" id="3.30.70.580">
    <property type="entry name" value="Pseudouridine synthase I, catalytic domain, N-terminal subdomain"/>
    <property type="match status" value="1"/>
</dbReference>
<dbReference type="AlphaFoldDB" id="A0A0F9FZ55"/>
<dbReference type="InterPro" id="IPR020094">
    <property type="entry name" value="TruA/RsuA/RluB/E/F_N"/>
</dbReference>
<proteinExistence type="predicted"/>